<evidence type="ECO:0000256" key="1">
    <source>
        <dbReference type="SAM" id="MobiDB-lite"/>
    </source>
</evidence>
<name>A0ABD2ADA2_VESSQ</name>
<dbReference type="AlphaFoldDB" id="A0ABD2ADA2"/>
<feature type="region of interest" description="Disordered" evidence="1">
    <location>
        <begin position="1"/>
        <end position="22"/>
    </location>
</feature>
<comment type="caution">
    <text evidence="2">The sequence shown here is derived from an EMBL/GenBank/DDBJ whole genome shotgun (WGS) entry which is preliminary data.</text>
</comment>
<proteinExistence type="predicted"/>
<gene>
    <name evidence="2" type="ORF">V1478_012452</name>
</gene>
<dbReference type="EMBL" id="JAUDFV010000152">
    <property type="protein sequence ID" value="KAL2718576.1"/>
    <property type="molecule type" value="Genomic_DNA"/>
</dbReference>
<protein>
    <submittedName>
        <fullName evidence="2">Uncharacterized protein</fullName>
    </submittedName>
</protein>
<accession>A0ABD2ADA2</accession>
<reference evidence="2 3" key="1">
    <citation type="journal article" date="2024" name="Ann. Entomol. Soc. Am.">
        <title>Genomic analyses of the southern and eastern yellowjacket wasps (Hymenoptera: Vespidae) reveal evolutionary signatures of social life.</title>
        <authorList>
            <person name="Catto M.A."/>
            <person name="Caine P.B."/>
            <person name="Orr S.E."/>
            <person name="Hunt B.G."/>
            <person name="Goodisman M.A.D."/>
        </authorList>
    </citation>
    <scope>NUCLEOTIDE SEQUENCE [LARGE SCALE GENOMIC DNA]</scope>
    <source>
        <strain evidence="2">233</strain>
        <tissue evidence="2">Head and thorax</tissue>
    </source>
</reference>
<organism evidence="2 3">
    <name type="scientific">Vespula squamosa</name>
    <name type="common">Southern yellow jacket</name>
    <name type="synonym">Wasp</name>
    <dbReference type="NCBI Taxonomy" id="30214"/>
    <lineage>
        <taxon>Eukaryota</taxon>
        <taxon>Metazoa</taxon>
        <taxon>Ecdysozoa</taxon>
        <taxon>Arthropoda</taxon>
        <taxon>Hexapoda</taxon>
        <taxon>Insecta</taxon>
        <taxon>Pterygota</taxon>
        <taxon>Neoptera</taxon>
        <taxon>Endopterygota</taxon>
        <taxon>Hymenoptera</taxon>
        <taxon>Apocrita</taxon>
        <taxon>Aculeata</taxon>
        <taxon>Vespoidea</taxon>
        <taxon>Vespidae</taxon>
        <taxon>Vespinae</taxon>
        <taxon>Vespula</taxon>
    </lineage>
</organism>
<dbReference type="Proteomes" id="UP001607302">
    <property type="component" value="Unassembled WGS sequence"/>
</dbReference>
<sequence length="100" mass="11509">MCWSRLRPTEAEPPTNKKKGTRGTRVVGVAVPDFGLQTPTKKREQDIANGMRVLIFLITMADEAKIERSDTYANWHSVTGIRSSDELIYNERMDREDRRV</sequence>
<keyword evidence="3" id="KW-1185">Reference proteome</keyword>
<evidence type="ECO:0000313" key="3">
    <source>
        <dbReference type="Proteomes" id="UP001607302"/>
    </source>
</evidence>
<evidence type="ECO:0000313" key="2">
    <source>
        <dbReference type="EMBL" id="KAL2718576.1"/>
    </source>
</evidence>